<evidence type="ECO:0000259" key="16">
    <source>
        <dbReference type="Pfam" id="PF13967"/>
    </source>
</evidence>
<evidence type="ECO:0000256" key="9">
    <source>
        <dbReference type="ARBA" id="ARBA00022989"/>
    </source>
</evidence>
<evidence type="ECO:0000256" key="1">
    <source>
        <dbReference type="ARBA" id="ARBA00004141"/>
    </source>
</evidence>
<dbReference type="GO" id="GO:0006896">
    <property type="term" value="P:Golgi to vacuole transport"/>
    <property type="evidence" value="ECO:0007669"/>
    <property type="project" value="InterPro"/>
</dbReference>
<comment type="subcellular location">
    <subcellularLocation>
        <location evidence="2">Cytoplasmic vesicle membrane</location>
        <topology evidence="2">Peripheral membrane protein</topology>
        <orientation evidence="2">Cytoplasmic side</orientation>
    </subcellularLocation>
    <subcellularLocation>
        <location evidence="3">Golgi apparatus</location>
    </subcellularLocation>
    <subcellularLocation>
        <location evidence="1">Membrane</location>
        <topology evidence="1">Multi-pass membrane protein</topology>
    </subcellularLocation>
</comment>
<comment type="caution">
    <text evidence="18">The sequence shown here is derived from an EMBL/GenBank/DDBJ whole genome shotgun (WGS) entry which is preliminary data.</text>
</comment>
<evidence type="ECO:0000259" key="15">
    <source>
        <dbReference type="Pfam" id="PF02714"/>
    </source>
</evidence>
<gene>
    <name evidence="18" type="primary">PHM7_1</name>
    <name evidence="18" type="ORF">IWW36_002028</name>
</gene>
<feature type="transmembrane region" description="Helical" evidence="13">
    <location>
        <begin position="305"/>
        <end position="324"/>
    </location>
</feature>
<feature type="transmembrane region" description="Helical" evidence="13">
    <location>
        <begin position="606"/>
        <end position="628"/>
    </location>
</feature>
<evidence type="ECO:0000256" key="2">
    <source>
        <dbReference type="ARBA" id="ARBA00004180"/>
    </source>
</evidence>
<dbReference type="Proteomes" id="UP001139887">
    <property type="component" value="Unassembled WGS sequence"/>
</dbReference>
<dbReference type="GO" id="GO:0005227">
    <property type="term" value="F:calcium-activated cation channel activity"/>
    <property type="evidence" value="ECO:0007669"/>
    <property type="project" value="InterPro"/>
</dbReference>
<dbReference type="OrthoDB" id="1076608at2759"/>
<dbReference type="Gene3D" id="3.30.450.60">
    <property type="match status" value="1"/>
</dbReference>
<evidence type="ECO:0000256" key="8">
    <source>
        <dbReference type="ARBA" id="ARBA00022927"/>
    </source>
</evidence>
<evidence type="ECO:0000256" key="5">
    <source>
        <dbReference type="ARBA" id="ARBA00007779"/>
    </source>
</evidence>
<dbReference type="InterPro" id="IPR045122">
    <property type="entry name" value="Csc1-like"/>
</dbReference>
<comment type="similarity">
    <text evidence="5">Belongs to the CSC1 (TC 1.A.17) family.</text>
</comment>
<dbReference type="InterPro" id="IPR022775">
    <property type="entry name" value="AP_mu_sigma_su"/>
</dbReference>
<feature type="transmembrane region" description="Helical" evidence="13">
    <location>
        <begin position="176"/>
        <end position="200"/>
    </location>
</feature>
<reference evidence="18" key="1">
    <citation type="submission" date="2022-07" db="EMBL/GenBank/DDBJ databases">
        <title>Phylogenomic reconstructions and comparative analyses of Kickxellomycotina fungi.</title>
        <authorList>
            <person name="Reynolds N.K."/>
            <person name="Stajich J.E."/>
            <person name="Barry K."/>
            <person name="Grigoriev I.V."/>
            <person name="Crous P."/>
            <person name="Smith M.E."/>
        </authorList>
    </citation>
    <scope>NUCLEOTIDE SEQUENCE</scope>
    <source>
        <strain evidence="18">NRRL 1566</strain>
    </source>
</reference>
<dbReference type="GO" id="GO:0030659">
    <property type="term" value="C:cytoplasmic vesicle membrane"/>
    <property type="evidence" value="ECO:0007669"/>
    <property type="project" value="UniProtKB-SubCell"/>
</dbReference>
<evidence type="ECO:0000256" key="13">
    <source>
        <dbReference type="SAM" id="Phobius"/>
    </source>
</evidence>
<dbReference type="Pfam" id="PF14703">
    <property type="entry name" value="PHM7_cyt"/>
    <property type="match status" value="1"/>
</dbReference>
<dbReference type="InterPro" id="IPR027815">
    <property type="entry name" value="CSC1/OSCA1-like_cyt"/>
</dbReference>
<dbReference type="GO" id="GO:0005794">
    <property type="term" value="C:Golgi apparatus"/>
    <property type="evidence" value="ECO:0007669"/>
    <property type="project" value="UniProtKB-SubCell"/>
</dbReference>
<name>A0A9W8LZV0_9FUNG</name>
<feature type="domain" description="CSC1/OSCA1-like cytosolic" evidence="17">
    <location>
        <begin position="350"/>
        <end position="501"/>
    </location>
</feature>
<organism evidence="18 19">
    <name type="scientific">Coemansia brasiliensis</name>
    <dbReference type="NCBI Taxonomy" id="2650707"/>
    <lineage>
        <taxon>Eukaryota</taxon>
        <taxon>Fungi</taxon>
        <taxon>Fungi incertae sedis</taxon>
        <taxon>Zoopagomycota</taxon>
        <taxon>Kickxellomycotina</taxon>
        <taxon>Kickxellomycetes</taxon>
        <taxon>Kickxellales</taxon>
        <taxon>Kickxellaceae</taxon>
        <taxon>Coemansia</taxon>
    </lineage>
</organism>
<evidence type="ECO:0000313" key="19">
    <source>
        <dbReference type="Proteomes" id="UP001139887"/>
    </source>
</evidence>
<evidence type="ECO:0000256" key="4">
    <source>
        <dbReference type="ARBA" id="ARBA00006972"/>
    </source>
</evidence>
<dbReference type="InterPro" id="IPR000804">
    <property type="entry name" value="Clathrin_sm-chain_CS"/>
</dbReference>
<accession>A0A9W8LZV0</accession>
<sequence>MIKSVLIFNQLGKPRLIKFYEQLGISTQQEILREIHTLLSKRNDNLCNFLEGTRTIGNTDTRIIYRHYATLYFVFVTDMSESELGTLDLIQAFVESLDRVFENVCELDLIFHFDEIHYILNEVISAGMVIEVAVQEITKATLEAKRLAQPDAESSRFNELVPGNANDQSGDASNSIATFLSSLVINITVASIIFIIFCILRPRFKRVYAPRTYAVEKERRPEPVGNGLFSWIPAALRAPDIRIIEQSGLDTYMFLRTIRTMFIMFSVISIVSAGSILPVNILGTMRQTGLNSLSMGNVDPKSDWLWVHVGAFSIVVCWCLWTIIGELRVYTHLRMWWLTHPQTSQKAGASTILLSHVPHNLTSDEKRLYELFSVFPGGVRQVFVNRSSKELKDMVKKRDKLVRKLEAKLTKYAVKCLKAKCSNPPSEKDLLDCVEEIARCNQFIQSARQNVEQMSKRSSALVMFNEQIAAHMAAQSVLDFKPFSMSQVSMSVDPQDVLWFNLEISPWSRRIRGYLSFMVTLALTLLWTVIAAVLSSLVQIKSLAALEPFKWLQDSPVALGIFSGTVPSLILAVLMAILPSILRLLLVLEGTQRRSLVGLRLLHRYFFFQVWNVYLVTIFSSSIFQIAIQSVQQPGRIIELIQTQVPQSATNILTYVLLLAFVGAAKEILQGVPLAMRYIKLLLKAKSPREQIRAEQPLDFKWSDAIPTHSLVFLMGFSYAFLAPIVNWFVAVYFGLFYLIYRYQFLYVYNHANWSMGGLSFPKSTTQMLVGLYISQLYMLLMMVAKLNSSASAIMRVVVCALVMLITVGAHLYIRDVFMPAISYLPVKRAVDVARNPLLRSEFPNVLDEDGEVEKSLTLDERAARNRIYAMYSSMVPKSIIKLGLRLFPPSIAAPRASDDEEAAADHRSNRLSMVDQAPLADSLDVDLMREFSGPELRASAVCSLWVPLQDPMFSELVREIEHRGQGTVSVITKGTQVTANFKVKADPDVGLDKVLL</sequence>
<feature type="transmembrane region" description="Helical" evidence="13">
    <location>
        <begin position="761"/>
        <end position="781"/>
    </location>
</feature>
<keyword evidence="10" id="KW-0333">Golgi apparatus</keyword>
<protein>
    <submittedName>
        <fullName evidence="18">Phosphate metabolism protein 7</fullName>
    </submittedName>
</protein>
<feature type="transmembrane region" description="Helical" evidence="13">
    <location>
        <begin position="262"/>
        <end position="285"/>
    </location>
</feature>
<keyword evidence="6" id="KW-0813">Transport</keyword>
<dbReference type="GO" id="GO:0006886">
    <property type="term" value="P:intracellular protein transport"/>
    <property type="evidence" value="ECO:0007669"/>
    <property type="project" value="InterPro"/>
</dbReference>
<feature type="transmembrane region" description="Helical" evidence="13">
    <location>
        <begin position="514"/>
        <end position="538"/>
    </location>
</feature>
<dbReference type="Pfam" id="PF13967">
    <property type="entry name" value="RSN1_TM"/>
    <property type="match status" value="1"/>
</dbReference>
<feature type="domain" description="AP complex mu/sigma subunit" evidence="14">
    <location>
        <begin position="1"/>
        <end position="143"/>
    </location>
</feature>
<dbReference type="EMBL" id="JANBUW010000037">
    <property type="protein sequence ID" value="KAJ2850280.1"/>
    <property type="molecule type" value="Genomic_DNA"/>
</dbReference>
<dbReference type="Pfam" id="PF02714">
    <property type="entry name" value="RSN1_7TM"/>
    <property type="match status" value="1"/>
</dbReference>
<dbReference type="GO" id="GO:0030123">
    <property type="term" value="C:AP-3 adaptor complex"/>
    <property type="evidence" value="ECO:0007669"/>
    <property type="project" value="InterPro"/>
</dbReference>
<evidence type="ECO:0000256" key="3">
    <source>
        <dbReference type="ARBA" id="ARBA00004555"/>
    </source>
</evidence>
<evidence type="ECO:0000313" key="18">
    <source>
        <dbReference type="EMBL" id="KAJ2850280.1"/>
    </source>
</evidence>
<dbReference type="FunFam" id="3.30.450.60:FF:000001">
    <property type="entry name" value="AP complex subunit sigma"/>
    <property type="match status" value="1"/>
</dbReference>
<dbReference type="InterPro" id="IPR003864">
    <property type="entry name" value="CSC1/OSCA1-like_7TM"/>
</dbReference>
<dbReference type="PANTHER" id="PTHR13018">
    <property type="entry name" value="PROBABLE MEMBRANE PROTEIN DUF221-RELATED"/>
    <property type="match status" value="1"/>
</dbReference>
<dbReference type="GO" id="GO:0005886">
    <property type="term" value="C:plasma membrane"/>
    <property type="evidence" value="ECO:0007669"/>
    <property type="project" value="TreeGrafter"/>
</dbReference>
<evidence type="ECO:0000256" key="12">
    <source>
        <dbReference type="ARBA" id="ARBA00023329"/>
    </source>
</evidence>
<keyword evidence="7 13" id="KW-0812">Transmembrane</keyword>
<dbReference type="PANTHER" id="PTHR13018:SF139">
    <property type="entry name" value="PHOSPHATE METABOLISM PROTEIN 7"/>
    <property type="match status" value="1"/>
</dbReference>
<evidence type="ECO:0000256" key="11">
    <source>
        <dbReference type="ARBA" id="ARBA00023136"/>
    </source>
</evidence>
<keyword evidence="8" id="KW-0653">Protein transport</keyword>
<dbReference type="AlphaFoldDB" id="A0A9W8LZV0"/>
<keyword evidence="19" id="KW-1185">Reference proteome</keyword>
<keyword evidence="11 13" id="KW-0472">Membrane</keyword>
<dbReference type="PROSITE" id="PS00989">
    <property type="entry name" value="CLAT_ADAPTOR_S"/>
    <property type="match status" value="1"/>
</dbReference>
<dbReference type="CDD" id="cd14834">
    <property type="entry name" value="AP3_sigma"/>
    <property type="match status" value="1"/>
</dbReference>
<dbReference type="InterPro" id="IPR011012">
    <property type="entry name" value="Longin-like_dom_sf"/>
</dbReference>
<keyword evidence="12" id="KW-0968">Cytoplasmic vesicle</keyword>
<evidence type="ECO:0000259" key="14">
    <source>
        <dbReference type="Pfam" id="PF01217"/>
    </source>
</evidence>
<evidence type="ECO:0000259" key="17">
    <source>
        <dbReference type="Pfam" id="PF14703"/>
    </source>
</evidence>
<dbReference type="InterPro" id="IPR027155">
    <property type="entry name" value="APS3"/>
</dbReference>
<dbReference type="InterPro" id="IPR032880">
    <property type="entry name" value="CSC1/OSCA1-like_N"/>
</dbReference>
<dbReference type="Pfam" id="PF01217">
    <property type="entry name" value="Clat_adaptor_s"/>
    <property type="match status" value="1"/>
</dbReference>
<feature type="transmembrane region" description="Helical" evidence="13">
    <location>
        <begin position="558"/>
        <end position="586"/>
    </location>
</feature>
<feature type="transmembrane region" description="Helical" evidence="13">
    <location>
        <begin position="711"/>
        <end position="741"/>
    </location>
</feature>
<feature type="transmembrane region" description="Helical" evidence="13">
    <location>
        <begin position="793"/>
        <end position="814"/>
    </location>
</feature>
<feature type="domain" description="CSC1/OSCA1-like N-terminal transmembrane" evidence="16">
    <location>
        <begin position="179"/>
        <end position="324"/>
    </location>
</feature>
<evidence type="ECO:0000256" key="7">
    <source>
        <dbReference type="ARBA" id="ARBA00022692"/>
    </source>
</evidence>
<dbReference type="SUPFAM" id="SSF64356">
    <property type="entry name" value="SNARE-like"/>
    <property type="match status" value="1"/>
</dbReference>
<evidence type="ECO:0000256" key="10">
    <source>
        <dbReference type="ARBA" id="ARBA00023034"/>
    </source>
</evidence>
<feature type="domain" description="CSC1/OSCA1-like 7TM region" evidence="15">
    <location>
        <begin position="513"/>
        <end position="782"/>
    </location>
</feature>
<feature type="transmembrane region" description="Helical" evidence="13">
    <location>
        <begin position="648"/>
        <end position="669"/>
    </location>
</feature>
<proteinExistence type="inferred from homology"/>
<keyword evidence="9 13" id="KW-1133">Transmembrane helix</keyword>
<comment type="similarity">
    <text evidence="4">Belongs to the adaptor complexes small subunit family.</text>
</comment>
<evidence type="ECO:0000256" key="6">
    <source>
        <dbReference type="ARBA" id="ARBA00022448"/>
    </source>
</evidence>